<comment type="caution">
    <text evidence="3">The sequence shown here is derived from an EMBL/GenBank/DDBJ whole genome shotgun (WGS) entry which is preliminary data.</text>
</comment>
<evidence type="ECO:0000313" key="3">
    <source>
        <dbReference type="EMBL" id="MBE9119109.1"/>
    </source>
</evidence>
<dbReference type="Pfam" id="PF06051">
    <property type="entry name" value="DUF928"/>
    <property type="match status" value="1"/>
</dbReference>
<keyword evidence="4" id="KW-1185">Reference proteome</keyword>
<reference evidence="3" key="1">
    <citation type="submission" date="2020-10" db="EMBL/GenBank/DDBJ databases">
        <authorList>
            <person name="Castelo-Branco R."/>
            <person name="Eusebio N."/>
            <person name="Adriana R."/>
            <person name="Vieira A."/>
            <person name="Brugerolle De Fraissinette N."/>
            <person name="Rezende De Castro R."/>
            <person name="Schneider M.P."/>
            <person name="Vasconcelos V."/>
            <person name="Leao P.N."/>
        </authorList>
    </citation>
    <scope>NUCLEOTIDE SEQUENCE</scope>
    <source>
        <strain evidence="3">LEGE 07157</strain>
    </source>
</reference>
<feature type="region of interest" description="Disordered" evidence="1">
    <location>
        <begin position="35"/>
        <end position="70"/>
    </location>
</feature>
<gene>
    <name evidence="3" type="ORF">IQ249_24955</name>
</gene>
<evidence type="ECO:0000256" key="1">
    <source>
        <dbReference type="SAM" id="MobiDB-lite"/>
    </source>
</evidence>
<organism evidence="3 4">
    <name type="scientific">Lusitaniella coriacea LEGE 07157</name>
    <dbReference type="NCBI Taxonomy" id="945747"/>
    <lineage>
        <taxon>Bacteria</taxon>
        <taxon>Bacillati</taxon>
        <taxon>Cyanobacteriota</taxon>
        <taxon>Cyanophyceae</taxon>
        <taxon>Spirulinales</taxon>
        <taxon>Lusitaniellaceae</taxon>
        <taxon>Lusitaniella</taxon>
    </lineage>
</organism>
<name>A0A8J7E0F2_9CYAN</name>
<feature type="chain" id="PRO_5035223954" evidence="2">
    <location>
        <begin position="23"/>
        <end position="264"/>
    </location>
</feature>
<feature type="compositionally biased region" description="Basic residues" evidence="1">
    <location>
        <begin position="52"/>
        <end position="65"/>
    </location>
</feature>
<sequence>MNSIYRLRWGKLGMFALACALAGNLHLPLAAQTNSSNSEDDIEFSAPSALTRRGRSRNRRGKRSRGGCSTSVDAKQLTAIVPSVSAGLTLDGYPTFWAYIPYPTGDYHSIEFELFDERGNSIYVTQFAQTLDLPGIVSFRLPRTIEPLEVGKEYDWSVSVYCQAPESGEQPTPVIWVSNAIQRVEPSDELKKDLAGAIAEREQAIVYAKHGLWYDTLTKLGSLRRLGLANGEWEQLLRDREVNLSDLIPQPIIDCCRPTGDEVE</sequence>
<evidence type="ECO:0000256" key="2">
    <source>
        <dbReference type="SAM" id="SignalP"/>
    </source>
</evidence>
<proteinExistence type="predicted"/>
<keyword evidence="2" id="KW-0732">Signal</keyword>
<dbReference type="RefSeq" id="WP_194032203.1">
    <property type="nucleotide sequence ID" value="NZ_JADEWZ010000081.1"/>
</dbReference>
<protein>
    <submittedName>
        <fullName evidence="3">DUF928 domain-containing protein</fullName>
    </submittedName>
</protein>
<evidence type="ECO:0000313" key="4">
    <source>
        <dbReference type="Proteomes" id="UP000654482"/>
    </source>
</evidence>
<dbReference type="AlphaFoldDB" id="A0A8J7E0F2"/>
<dbReference type="InterPro" id="IPR010328">
    <property type="entry name" value="DUF928"/>
</dbReference>
<accession>A0A8J7E0F2</accession>
<dbReference type="EMBL" id="JADEWZ010000081">
    <property type="protein sequence ID" value="MBE9119109.1"/>
    <property type="molecule type" value="Genomic_DNA"/>
</dbReference>
<feature type="signal peptide" evidence="2">
    <location>
        <begin position="1"/>
        <end position="22"/>
    </location>
</feature>
<dbReference type="Proteomes" id="UP000654482">
    <property type="component" value="Unassembled WGS sequence"/>
</dbReference>